<dbReference type="PANTHER" id="PTHR35369">
    <property type="entry name" value="BLR3025 PROTEIN-RELATED"/>
    <property type="match status" value="1"/>
</dbReference>
<evidence type="ECO:0000259" key="2">
    <source>
        <dbReference type="Pfam" id="PF00817"/>
    </source>
</evidence>
<dbReference type="InterPro" id="IPR043502">
    <property type="entry name" value="DNA/RNA_pol_sf"/>
</dbReference>
<evidence type="ECO:0000256" key="1">
    <source>
        <dbReference type="ARBA" id="ARBA00022763"/>
    </source>
</evidence>
<dbReference type="CDD" id="cd03468">
    <property type="entry name" value="PolY_like"/>
    <property type="match status" value="1"/>
</dbReference>
<dbReference type="SUPFAM" id="SSF56672">
    <property type="entry name" value="DNA/RNA polymerases"/>
    <property type="match status" value="1"/>
</dbReference>
<keyword evidence="1" id="KW-0227">DNA damage</keyword>
<proteinExistence type="predicted"/>
<dbReference type="AlphaFoldDB" id="A0A5P3VT55"/>
<evidence type="ECO:0000313" key="3">
    <source>
        <dbReference type="EMBL" id="QEZ48642.1"/>
    </source>
</evidence>
<evidence type="ECO:0000313" key="4">
    <source>
        <dbReference type="Proteomes" id="UP000325743"/>
    </source>
</evidence>
<sequence>MQHLWICLRLPSLPLEVFRPNWSIELPAVVLEQEKVVHASSSARAGGVRYLMRRGGVQAIAPATLLFDRAPAKETEALYRVAIALLQYSPNVVLAEEAAVLVDVYASLRLFGGIRKLRGRMRRTVETMGFSCSLGCAPTAQGAWLLAAAGGGAALSDASLARQLTSLPAALLPAARAHRDWFDGLGCRTLGQIRRLPRAGLQRRCGDAINDALDRALGEAPEIFDWLQAPPAFSARVEFPDRIEQAEATLAYANGLIAQLLGWLTARQLALSGFVVSLEHERGREAQPPTKVDIALAEPAWHDEHLTRLLRERLARLEITAPLIAVRLSVTDVQPMAPPSETLFPEPGGKPEDHARVMELLVARLGADHVLKPATRADYRPEHANAWVPITEAAEPAPPPSGLPRPAWLLAKPGALLTRNNRPFYGSQLRLVSPPERIEAGWWDGQLLTRDYFVAEAEDHSHYWIYQERLGSRDGDAVRWYLHGLFG</sequence>
<accession>A0A5P3VT55</accession>
<reference evidence="3 4" key="1">
    <citation type="submission" date="2018-09" db="EMBL/GenBank/DDBJ databases">
        <title>Complete genome sequence of Cupriavidus oxalaticus T2, a bacterium capable of phenol tolerance and degradation.</title>
        <authorList>
            <person name="Yan J."/>
        </authorList>
    </citation>
    <scope>NUCLEOTIDE SEQUENCE [LARGE SCALE GENOMIC DNA]</scope>
    <source>
        <strain evidence="3 4">T2</strain>
        <plasmid evidence="3 4">unnamed1</plasmid>
    </source>
</reference>
<dbReference type="GO" id="GO:0006281">
    <property type="term" value="P:DNA repair"/>
    <property type="evidence" value="ECO:0007669"/>
    <property type="project" value="InterPro"/>
</dbReference>
<dbReference type="Pfam" id="PF00817">
    <property type="entry name" value="IMS"/>
    <property type="match status" value="1"/>
</dbReference>
<organism evidence="3 4">
    <name type="scientific">Cupriavidus oxalaticus</name>
    <dbReference type="NCBI Taxonomy" id="96344"/>
    <lineage>
        <taxon>Bacteria</taxon>
        <taxon>Pseudomonadati</taxon>
        <taxon>Pseudomonadota</taxon>
        <taxon>Betaproteobacteria</taxon>
        <taxon>Burkholderiales</taxon>
        <taxon>Burkholderiaceae</taxon>
        <taxon>Cupriavidus</taxon>
    </lineage>
</organism>
<dbReference type="Proteomes" id="UP000325743">
    <property type="component" value="Plasmid unnamed1"/>
</dbReference>
<gene>
    <name evidence="3" type="ORF">D2917_30560</name>
</gene>
<dbReference type="EMBL" id="CP032520">
    <property type="protein sequence ID" value="QEZ48642.1"/>
    <property type="molecule type" value="Genomic_DNA"/>
</dbReference>
<geneLocation type="plasmid" evidence="3">
    <name>unnamed1</name>
</geneLocation>
<dbReference type="PANTHER" id="PTHR35369:SF2">
    <property type="entry name" value="BLR3025 PROTEIN"/>
    <property type="match status" value="1"/>
</dbReference>
<dbReference type="RefSeq" id="WP_061960019.1">
    <property type="nucleotide sequence ID" value="NZ_CP032520.1"/>
</dbReference>
<feature type="domain" description="UmuC" evidence="2">
    <location>
        <begin position="25"/>
        <end position="146"/>
    </location>
</feature>
<protein>
    <submittedName>
        <fullName evidence="3">DNA polymerase Y family protein</fullName>
    </submittedName>
</protein>
<keyword evidence="3" id="KW-0614">Plasmid</keyword>
<name>A0A5P3VT55_9BURK</name>
<dbReference type="InterPro" id="IPR050356">
    <property type="entry name" value="SulA_CellDiv_inhibitor"/>
</dbReference>
<dbReference type="InterPro" id="IPR001126">
    <property type="entry name" value="UmuC"/>
</dbReference>